<dbReference type="GO" id="GO:0003700">
    <property type="term" value="F:DNA-binding transcription factor activity"/>
    <property type="evidence" value="ECO:0007669"/>
    <property type="project" value="TreeGrafter"/>
</dbReference>
<sequence>MANIRKLTPRSTPVQKRAQERREQILTITAQLLEEVGQDDLTTILVAKTVGMSVGTLYHYFPNKYAILYALAERWLGEMDVGLRKLEDYPIETLSLKKFVEISTDRMLLTYQNQEGLLPLVQAMFGVPELKELDSHHDETIIAAMARMFKRLEISNNPSELERLGREWLEVSHALLLVIVHQDTTDAARSLSDLKFLSLCLLERAKSQF</sequence>
<keyword evidence="3" id="KW-0804">Transcription</keyword>
<dbReference type="Pfam" id="PF17918">
    <property type="entry name" value="TetR_C_15"/>
    <property type="match status" value="1"/>
</dbReference>
<evidence type="ECO:0000313" key="7">
    <source>
        <dbReference type="Proteomes" id="UP000315889"/>
    </source>
</evidence>
<dbReference type="InterPro" id="IPR050109">
    <property type="entry name" value="HTH-type_TetR-like_transc_reg"/>
</dbReference>
<dbReference type="EMBL" id="SHBP01000004">
    <property type="protein sequence ID" value="RZO20547.1"/>
    <property type="molecule type" value="Genomic_DNA"/>
</dbReference>
<evidence type="ECO:0000256" key="2">
    <source>
        <dbReference type="ARBA" id="ARBA00023125"/>
    </source>
</evidence>
<organism evidence="6 7">
    <name type="scientific">SAR92 clade bacterium</name>
    <dbReference type="NCBI Taxonomy" id="2315479"/>
    <lineage>
        <taxon>Bacteria</taxon>
        <taxon>Pseudomonadati</taxon>
        <taxon>Pseudomonadota</taxon>
        <taxon>Gammaproteobacteria</taxon>
        <taxon>Cellvibrionales</taxon>
        <taxon>Porticoccaceae</taxon>
        <taxon>SAR92 clade</taxon>
    </lineage>
</organism>
<comment type="caution">
    <text evidence="6">The sequence shown here is derived from an EMBL/GenBank/DDBJ whole genome shotgun (WGS) entry which is preliminary data.</text>
</comment>
<dbReference type="InterPro" id="IPR041669">
    <property type="entry name" value="TetR_C_15"/>
</dbReference>
<dbReference type="PANTHER" id="PTHR30055:SF234">
    <property type="entry name" value="HTH-TYPE TRANSCRIPTIONAL REGULATOR BETI"/>
    <property type="match status" value="1"/>
</dbReference>
<dbReference type="SUPFAM" id="SSF46689">
    <property type="entry name" value="Homeodomain-like"/>
    <property type="match status" value="1"/>
</dbReference>
<reference evidence="6 7" key="1">
    <citation type="submission" date="2019-02" db="EMBL/GenBank/DDBJ databases">
        <title>Prokaryotic population dynamics and viral predation in marine succession experiment using metagenomics: the confinement effect.</title>
        <authorList>
            <person name="Haro-Moreno J.M."/>
            <person name="Rodriguez-Valera F."/>
            <person name="Lopez-Perez M."/>
        </authorList>
    </citation>
    <scope>NUCLEOTIDE SEQUENCE [LARGE SCALE GENOMIC DNA]</scope>
    <source>
        <strain evidence="6">MED-G170</strain>
    </source>
</reference>
<proteinExistence type="predicted"/>
<dbReference type="PRINTS" id="PR00455">
    <property type="entry name" value="HTHTETR"/>
</dbReference>
<dbReference type="PROSITE" id="PS50977">
    <property type="entry name" value="HTH_TETR_2"/>
    <property type="match status" value="1"/>
</dbReference>
<evidence type="ECO:0000256" key="1">
    <source>
        <dbReference type="ARBA" id="ARBA00023015"/>
    </source>
</evidence>
<protein>
    <submittedName>
        <fullName evidence="6">TetR/AcrR family transcriptional regulator</fullName>
    </submittedName>
</protein>
<accession>A0A520MH88</accession>
<evidence type="ECO:0000256" key="4">
    <source>
        <dbReference type="PROSITE-ProRule" id="PRU00335"/>
    </source>
</evidence>
<feature type="DNA-binding region" description="H-T-H motif" evidence="4">
    <location>
        <begin position="42"/>
        <end position="61"/>
    </location>
</feature>
<dbReference type="Gene3D" id="1.10.357.10">
    <property type="entry name" value="Tetracycline Repressor, domain 2"/>
    <property type="match status" value="1"/>
</dbReference>
<dbReference type="AlphaFoldDB" id="A0A520MH88"/>
<dbReference type="InterPro" id="IPR001647">
    <property type="entry name" value="HTH_TetR"/>
</dbReference>
<name>A0A520MH88_9GAMM</name>
<dbReference type="Proteomes" id="UP000315889">
    <property type="component" value="Unassembled WGS sequence"/>
</dbReference>
<gene>
    <name evidence="6" type="ORF">EVB03_04630</name>
</gene>
<evidence type="ECO:0000259" key="5">
    <source>
        <dbReference type="PROSITE" id="PS50977"/>
    </source>
</evidence>
<evidence type="ECO:0000313" key="6">
    <source>
        <dbReference type="EMBL" id="RZO20547.1"/>
    </source>
</evidence>
<dbReference type="PANTHER" id="PTHR30055">
    <property type="entry name" value="HTH-TYPE TRANSCRIPTIONAL REGULATOR RUTR"/>
    <property type="match status" value="1"/>
</dbReference>
<dbReference type="Pfam" id="PF00440">
    <property type="entry name" value="TetR_N"/>
    <property type="match status" value="1"/>
</dbReference>
<dbReference type="InterPro" id="IPR009057">
    <property type="entry name" value="Homeodomain-like_sf"/>
</dbReference>
<evidence type="ECO:0000256" key="3">
    <source>
        <dbReference type="ARBA" id="ARBA00023163"/>
    </source>
</evidence>
<feature type="domain" description="HTH tetR-type" evidence="5">
    <location>
        <begin position="19"/>
        <end position="79"/>
    </location>
</feature>
<keyword evidence="1" id="KW-0805">Transcription regulation</keyword>
<keyword evidence="2 4" id="KW-0238">DNA-binding</keyword>
<dbReference type="GO" id="GO:0000976">
    <property type="term" value="F:transcription cis-regulatory region binding"/>
    <property type="evidence" value="ECO:0007669"/>
    <property type="project" value="TreeGrafter"/>
</dbReference>